<feature type="domain" description="Peptidase A1" evidence="3">
    <location>
        <begin position="1"/>
        <end position="225"/>
    </location>
</feature>
<organism evidence="4 5">
    <name type="scientific">Rhizoctonia solani</name>
    <dbReference type="NCBI Taxonomy" id="456999"/>
    <lineage>
        <taxon>Eukaryota</taxon>
        <taxon>Fungi</taxon>
        <taxon>Dikarya</taxon>
        <taxon>Basidiomycota</taxon>
        <taxon>Agaricomycotina</taxon>
        <taxon>Agaricomycetes</taxon>
        <taxon>Cantharellales</taxon>
        <taxon>Ceratobasidiaceae</taxon>
        <taxon>Rhizoctonia</taxon>
    </lineage>
</organism>
<feature type="chain" id="PRO_5034168034" description="Peptidase A1 domain-containing protein" evidence="2">
    <location>
        <begin position="19"/>
        <end position="228"/>
    </location>
</feature>
<evidence type="ECO:0000256" key="1">
    <source>
        <dbReference type="ARBA" id="ARBA00007447"/>
    </source>
</evidence>
<dbReference type="Proteomes" id="UP000663843">
    <property type="component" value="Unassembled WGS sequence"/>
</dbReference>
<dbReference type="EMBL" id="CAJMWT010008463">
    <property type="protein sequence ID" value="CAE6533544.1"/>
    <property type="molecule type" value="Genomic_DNA"/>
</dbReference>
<dbReference type="Gene3D" id="2.40.70.10">
    <property type="entry name" value="Acid Proteases"/>
    <property type="match status" value="1"/>
</dbReference>
<keyword evidence="2" id="KW-0732">Signal</keyword>
<dbReference type="PANTHER" id="PTHR47966:SF51">
    <property type="entry name" value="BETA-SITE APP-CLEAVING ENZYME, ISOFORM A-RELATED"/>
    <property type="match status" value="1"/>
</dbReference>
<evidence type="ECO:0000313" key="4">
    <source>
        <dbReference type="EMBL" id="CAE6533544.1"/>
    </source>
</evidence>
<evidence type="ECO:0000313" key="5">
    <source>
        <dbReference type="Proteomes" id="UP000663843"/>
    </source>
</evidence>
<dbReference type="GO" id="GO:0004190">
    <property type="term" value="F:aspartic-type endopeptidase activity"/>
    <property type="evidence" value="ECO:0007669"/>
    <property type="project" value="InterPro"/>
</dbReference>
<dbReference type="InterPro" id="IPR001461">
    <property type="entry name" value="Aspartic_peptidase_A1"/>
</dbReference>
<accession>A0A8H3DRY6</accession>
<dbReference type="Pfam" id="PF00026">
    <property type="entry name" value="Asp"/>
    <property type="match status" value="1"/>
</dbReference>
<feature type="signal peptide" evidence="2">
    <location>
        <begin position="1"/>
        <end position="18"/>
    </location>
</feature>
<dbReference type="InterPro" id="IPR021109">
    <property type="entry name" value="Peptidase_aspartic_dom_sf"/>
</dbReference>
<dbReference type="PANTHER" id="PTHR47966">
    <property type="entry name" value="BETA-SITE APP-CLEAVING ENZYME, ISOFORM A-RELATED"/>
    <property type="match status" value="1"/>
</dbReference>
<gene>
    <name evidence="4" type="ORF">RDB_LOCUS182140</name>
</gene>
<comment type="similarity">
    <text evidence="1">Belongs to the peptidase A1 family.</text>
</comment>
<dbReference type="PROSITE" id="PS51767">
    <property type="entry name" value="PEPTIDASE_A1"/>
    <property type="match status" value="1"/>
</dbReference>
<reference evidence="4" key="1">
    <citation type="submission" date="2021-01" db="EMBL/GenBank/DDBJ databases">
        <authorList>
            <person name="Kaushik A."/>
        </authorList>
    </citation>
    <scope>NUCLEOTIDE SEQUENCE</scope>
    <source>
        <strain evidence="4">AG2-2IIIB</strain>
    </source>
</reference>
<dbReference type="SUPFAM" id="SSF50630">
    <property type="entry name" value="Acid proteases"/>
    <property type="match status" value="1"/>
</dbReference>
<comment type="caution">
    <text evidence="4">The sequence shown here is derived from an EMBL/GenBank/DDBJ whole genome shotgun (WGS) entry which is preliminary data.</text>
</comment>
<evidence type="ECO:0000259" key="3">
    <source>
        <dbReference type="PROSITE" id="PS51767"/>
    </source>
</evidence>
<proteinExistence type="inferred from homology"/>
<dbReference type="InterPro" id="IPR033121">
    <property type="entry name" value="PEPTIDASE_A1"/>
</dbReference>
<dbReference type="AlphaFoldDB" id="A0A8H3DRY6"/>
<protein>
    <recommendedName>
        <fullName evidence="3">Peptidase A1 domain-containing protein</fullName>
    </recommendedName>
</protein>
<evidence type="ECO:0000256" key="2">
    <source>
        <dbReference type="SAM" id="SignalP"/>
    </source>
</evidence>
<dbReference type="GO" id="GO:0006508">
    <property type="term" value="P:proteolysis"/>
    <property type="evidence" value="ECO:0007669"/>
    <property type="project" value="InterPro"/>
</dbReference>
<sequence length="228" mass="24650">MLFSISITIITYTGCVVAAPVGDPITISVPLDNRLEGTQPGNPLNGISGLGWERQNVPSTNEQGALYLTSAGTNEYASTIAWAPLIAWNWVTKGTLSVGGFPAYSGEMIIDHRSTLIIGSPKTVKRWWEKVPGSEPCDNKMCKTIGFYTFPCSNPPSVTFTFGGHQFPVSPLDFSLGPTDDIGIKCFGAIIESENTPQGAWVIGEKFMKNAYTVFDKSNSRVGFAIRT</sequence>
<name>A0A8H3DRY6_9AGAM</name>